<feature type="domain" description="DUF5017" evidence="1">
    <location>
        <begin position="25"/>
        <end position="169"/>
    </location>
</feature>
<dbReference type="Proteomes" id="UP000566071">
    <property type="component" value="Unassembled WGS sequence"/>
</dbReference>
<evidence type="ECO:0000313" key="2">
    <source>
        <dbReference type="EMBL" id="NNU34030.1"/>
    </source>
</evidence>
<accession>A0ABX1W1N0</accession>
<sequence length="171" mass="18562">MRTDLKYLYKCFGVGLAVLLISPGCKKQPIETPNFDVSVEKTSYAVNEPVVFNFSGTADVVTFYSGVKSPVNAEYKNKDRISVVGKPQLQFTSLRTGASTQTNTLSVLMSKDFVNAFNADDIQKATRVDLTSKATLSTGTDTQSGVIDLSGQYTPGTSVFPAFKYTAKKMP</sequence>
<proteinExistence type="predicted"/>
<organism evidence="2 3">
    <name type="scientific">Mucilaginibacter humi</name>
    <dbReference type="NCBI Taxonomy" id="2732510"/>
    <lineage>
        <taxon>Bacteria</taxon>
        <taxon>Pseudomonadati</taxon>
        <taxon>Bacteroidota</taxon>
        <taxon>Sphingobacteriia</taxon>
        <taxon>Sphingobacteriales</taxon>
        <taxon>Sphingobacteriaceae</taxon>
        <taxon>Mucilaginibacter</taxon>
    </lineage>
</organism>
<dbReference type="Pfam" id="PF16409">
    <property type="entry name" value="DUF5017"/>
    <property type="match status" value="1"/>
</dbReference>
<protein>
    <submittedName>
        <fullName evidence="2">DUF5017 domain-containing protein</fullName>
    </submittedName>
</protein>
<evidence type="ECO:0000259" key="1">
    <source>
        <dbReference type="Pfam" id="PF16409"/>
    </source>
</evidence>
<keyword evidence="3" id="KW-1185">Reference proteome</keyword>
<dbReference type="InterPro" id="IPR032185">
    <property type="entry name" value="DUF5017"/>
</dbReference>
<comment type="caution">
    <text evidence="2">The sequence shown here is derived from an EMBL/GenBank/DDBJ whole genome shotgun (WGS) entry which is preliminary data.</text>
</comment>
<gene>
    <name evidence="2" type="ORF">HK413_07465</name>
</gene>
<name>A0ABX1W1N0_9SPHI</name>
<reference evidence="2 3" key="1">
    <citation type="submission" date="2020-05" db="EMBL/GenBank/DDBJ databases">
        <authorList>
            <person name="Khan S.A."/>
            <person name="Jeon C.O."/>
            <person name="Chun B.H."/>
        </authorList>
    </citation>
    <scope>NUCLEOTIDE SEQUENCE [LARGE SCALE GENOMIC DNA]</scope>
    <source>
        <strain evidence="2 3">S1162</strain>
    </source>
</reference>
<evidence type="ECO:0000313" key="3">
    <source>
        <dbReference type="Proteomes" id="UP000566071"/>
    </source>
</evidence>
<dbReference type="EMBL" id="JABFCR010000028">
    <property type="protein sequence ID" value="NNU34030.1"/>
    <property type="molecule type" value="Genomic_DNA"/>
</dbReference>
<dbReference type="RefSeq" id="WP_175269714.1">
    <property type="nucleotide sequence ID" value="NZ_JABFCR010000028.1"/>
</dbReference>